<proteinExistence type="predicted"/>
<organism evidence="2 3">
    <name type="scientific">Loxostege sticticalis</name>
    <name type="common">Beet webworm moth</name>
    <dbReference type="NCBI Taxonomy" id="481309"/>
    <lineage>
        <taxon>Eukaryota</taxon>
        <taxon>Metazoa</taxon>
        <taxon>Ecdysozoa</taxon>
        <taxon>Arthropoda</taxon>
        <taxon>Hexapoda</taxon>
        <taxon>Insecta</taxon>
        <taxon>Pterygota</taxon>
        <taxon>Neoptera</taxon>
        <taxon>Endopterygota</taxon>
        <taxon>Lepidoptera</taxon>
        <taxon>Glossata</taxon>
        <taxon>Ditrysia</taxon>
        <taxon>Pyraloidea</taxon>
        <taxon>Crambidae</taxon>
        <taxon>Pyraustinae</taxon>
        <taxon>Loxostege</taxon>
    </lineage>
</organism>
<feature type="region of interest" description="Disordered" evidence="1">
    <location>
        <begin position="43"/>
        <end position="106"/>
    </location>
</feature>
<name>A0ABD0SUD6_LOXSC</name>
<reference evidence="2 3" key="1">
    <citation type="submission" date="2024-06" db="EMBL/GenBank/DDBJ databases">
        <title>A chromosome-level genome assembly of beet webworm, Loxostege sticticalis.</title>
        <authorList>
            <person name="Zhang Y."/>
        </authorList>
    </citation>
    <scope>NUCLEOTIDE SEQUENCE [LARGE SCALE GENOMIC DNA]</scope>
    <source>
        <strain evidence="2">AQ028</strain>
        <tissue evidence="2">Male pupae</tissue>
    </source>
</reference>
<accession>A0ABD0SUD6</accession>
<protein>
    <submittedName>
        <fullName evidence="2">Uncharacterized protein</fullName>
    </submittedName>
</protein>
<dbReference type="Proteomes" id="UP001549921">
    <property type="component" value="Unassembled WGS sequence"/>
</dbReference>
<gene>
    <name evidence="2" type="ORF">ABMA28_004146</name>
</gene>
<dbReference type="EMBL" id="JBEDNZ010000015">
    <property type="protein sequence ID" value="KAL0829369.1"/>
    <property type="molecule type" value="Genomic_DNA"/>
</dbReference>
<dbReference type="AlphaFoldDB" id="A0ABD0SUD6"/>
<comment type="caution">
    <text evidence="2">The sequence shown here is derived from an EMBL/GenBank/DDBJ whole genome shotgun (WGS) entry which is preliminary data.</text>
</comment>
<evidence type="ECO:0000313" key="2">
    <source>
        <dbReference type="EMBL" id="KAL0829369.1"/>
    </source>
</evidence>
<evidence type="ECO:0000313" key="3">
    <source>
        <dbReference type="Proteomes" id="UP001549921"/>
    </source>
</evidence>
<evidence type="ECO:0000256" key="1">
    <source>
        <dbReference type="SAM" id="MobiDB-lite"/>
    </source>
</evidence>
<sequence length="106" mass="11570">MSRLLTNSEIEQELLRCRDIQEDVSGDESSDDIIDSVCENRDAEYQSEQVTSSSEDSEVDSSATNNNIIVNSRRGRGVSRRSISGGRTARGGGSARTSSDMDLFFG</sequence>